<dbReference type="Pfam" id="PF00076">
    <property type="entry name" value="RRM_1"/>
    <property type="match status" value="1"/>
</dbReference>
<evidence type="ECO:0000256" key="4">
    <source>
        <dbReference type="PROSITE-ProRule" id="PRU00176"/>
    </source>
</evidence>
<accession>A0A9Q1RAR3</accession>
<keyword evidence="5" id="KW-0653">Protein transport</keyword>
<dbReference type="GO" id="GO:0005546">
    <property type="term" value="F:phosphatidylinositol-4,5-bisphosphate binding"/>
    <property type="evidence" value="ECO:0007669"/>
    <property type="project" value="InterPro"/>
</dbReference>
<protein>
    <recommendedName>
        <fullName evidence="5">Exocyst subunit Exo70 family protein</fullName>
    </recommendedName>
</protein>
<dbReference type="SUPFAM" id="SSF54928">
    <property type="entry name" value="RNA-binding domain, RBD"/>
    <property type="match status" value="1"/>
</dbReference>
<dbReference type="InterPro" id="IPR046364">
    <property type="entry name" value="Exo70_C"/>
</dbReference>
<evidence type="ECO:0000256" key="6">
    <source>
        <dbReference type="SAM" id="MobiDB-lite"/>
    </source>
</evidence>
<feature type="domain" description="RRM" evidence="7">
    <location>
        <begin position="648"/>
        <end position="726"/>
    </location>
</feature>
<keyword evidence="3 4" id="KW-0694">RNA-binding</keyword>
<keyword evidence="5" id="KW-0268">Exocytosis</keyword>
<dbReference type="InterPro" id="IPR000504">
    <property type="entry name" value="RRM_dom"/>
</dbReference>
<dbReference type="InterPro" id="IPR048289">
    <property type="entry name" value="RRM2_NsCP33-like"/>
</dbReference>
<dbReference type="GO" id="GO:0003723">
    <property type="term" value="F:RNA binding"/>
    <property type="evidence" value="ECO:0007669"/>
    <property type="project" value="UniProtKB-UniRule"/>
</dbReference>
<dbReference type="PANTHER" id="PTHR12542:SF49">
    <property type="entry name" value="EXOCYST SUBUNIT EXO70 FAMILY PROTEIN"/>
    <property type="match status" value="1"/>
</dbReference>
<keyword evidence="2 5" id="KW-0813">Transport</keyword>
<comment type="function">
    <text evidence="5">Component of the exocyst complex.</text>
</comment>
<dbReference type="SMART" id="SM00360">
    <property type="entry name" value="RRM"/>
    <property type="match status" value="1"/>
</dbReference>
<dbReference type="OrthoDB" id="1922221at2759"/>
<dbReference type="AlphaFoldDB" id="A0A9Q1RAR3"/>
<evidence type="ECO:0000256" key="2">
    <source>
        <dbReference type="ARBA" id="ARBA00022448"/>
    </source>
</evidence>
<dbReference type="Pfam" id="PF03081">
    <property type="entry name" value="Exo70_C"/>
    <property type="match status" value="1"/>
</dbReference>
<name>A0A9Q1RAR3_9SOLA</name>
<dbReference type="Gene3D" id="1.20.1280.170">
    <property type="entry name" value="Exocyst complex component Exo70"/>
    <property type="match status" value="1"/>
</dbReference>
<dbReference type="PANTHER" id="PTHR12542">
    <property type="entry name" value="EXOCYST COMPLEX PROTEIN EXO70"/>
    <property type="match status" value="1"/>
</dbReference>
<sequence>MEEEENLIAAAQNIVKALGSNRTLTDDARKILADLGSQLSSITRVSEPQDEGASETEEQFIELEEEFKLVHSKVMNREVGKSMIWDCGQEEAYEYLRYVDQARKLIERLESLNLVKGSKEDELLRKAHDLLQTAMNRLEEEFTHLLVHNRQPFEPEHMSFRSSEDDTLDDGSIVSFGDDSVEDSVVQRDSMSRSSEEFIIELVHLDVIPDLRCIANLMFDSNYGRECSQAFINVRKDGLDDCLFILEVEKLSIEDVLKMEWNSLNSKIRRWIRAMKIFVRVYLASEKWLSDQIFSELESVSSICFAEASKASILQLLNFGEAIAIGPHQPEKLIRILDMYELLADLIPDIDAMYSNEVGLCVRTECQDILRSLGDCANATFLEFENAVASSISTNPFPGGGIHHLTKYVMNYMKTLIDYSKTLDELLKGHEKEDSVDMAPDREDDNADRRCYVSPLAQHFRSFTSILECNLEDKSRLYKDESLGHLFLMNNIHYMAEKVKNSNLRTILGDGWIRKHNWKFQHHAMSYERATWSSILSLLRDEGLHNPGSNSISRTLLKERLYNFYLAFEDVYKSQTGWSIPDSQLREDLRISTSLKECASVHHSSKGLKMAFLNKIGNILKQSVIKNTNLELSANASLFQAIRSVSSSKLFVGGLSYGTDESSLKEAFSQYGEVIEARVILDRDTGRSRGFGFISFPSSEEATSAMQAMDGQDLHGRRIKVNYATEKRRAGFGGGYGGFNYGGEGGGYAAGNYGGGGGAFSGGGGGYGGNSGYNYGGEGGNFAGAGGYPTNNYGGGGGGFSGGNSSAGGYGSYGGGSNYGNNNGSPVEGGNYGSTPNNTYSGQGSSFSGGYGSGNDFVGVHSNNNGLANTGFGGSSEESYNGGQEQLSADQGTQSVNEDLGQETSERNYRDDDDEPKDYANTRG</sequence>
<dbReference type="Proteomes" id="UP001152561">
    <property type="component" value="Unassembled WGS sequence"/>
</dbReference>
<dbReference type="PROSITE" id="PS50102">
    <property type="entry name" value="RRM"/>
    <property type="match status" value="1"/>
</dbReference>
<dbReference type="GO" id="GO:0006887">
    <property type="term" value="P:exocytosis"/>
    <property type="evidence" value="ECO:0007669"/>
    <property type="project" value="UniProtKB-KW"/>
</dbReference>
<proteinExistence type="inferred from homology"/>
<evidence type="ECO:0000313" key="9">
    <source>
        <dbReference type="Proteomes" id="UP001152561"/>
    </source>
</evidence>
<evidence type="ECO:0000259" key="7">
    <source>
        <dbReference type="PROSITE" id="PS50102"/>
    </source>
</evidence>
<gene>
    <name evidence="8" type="ORF">K7X08_018809</name>
</gene>
<dbReference type="InterPro" id="IPR012677">
    <property type="entry name" value="Nucleotide-bd_a/b_plait_sf"/>
</dbReference>
<evidence type="ECO:0000256" key="5">
    <source>
        <dbReference type="RuleBase" id="RU365026"/>
    </source>
</evidence>
<reference evidence="9" key="1">
    <citation type="journal article" date="2023" name="Proc. Natl. Acad. Sci. U.S.A.">
        <title>Genomic and structural basis for evolution of tropane alkaloid biosynthesis.</title>
        <authorList>
            <person name="Wanga Y.-J."/>
            <person name="Taina T."/>
            <person name="Yua J.-Y."/>
            <person name="Lia J."/>
            <person name="Xua B."/>
            <person name="Chenc J."/>
            <person name="D'Auriad J.C."/>
            <person name="Huanga J.-P."/>
            <person name="Huanga S.-X."/>
        </authorList>
    </citation>
    <scope>NUCLEOTIDE SEQUENCE [LARGE SCALE GENOMIC DNA]</scope>
    <source>
        <strain evidence="9">cv. KIB-2019</strain>
    </source>
</reference>
<dbReference type="GO" id="GO:0015031">
    <property type="term" value="P:protein transport"/>
    <property type="evidence" value="ECO:0007669"/>
    <property type="project" value="UniProtKB-KW"/>
</dbReference>
<dbReference type="GO" id="GO:0000145">
    <property type="term" value="C:exocyst"/>
    <property type="evidence" value="ECO:0007669"/>
    <property type="project" value="InterPro"/>
</dbReference>
<dbReference type="SUPFAM" id="SSF74788">
    <property type="entry name" value="Cullin repeat-like"/>
    <property type="match status" value="1"/>
</dbReference>
<feature type="compositionally biased region" description="Polar residues" evidence="6">
    <location>
        <begin position="876"/>
        <end position="897"/>
    </location>
</feature>
<comment type="similarity">
    <text evidence="1 5">Belongs to the EXO70 family.</text>
</comment>
<evidence type="ECO:0000313" key="8">
    <source>
        <dbReference type="EMBL" id="KAJ8546226.1"/>
    </source>
</evidence>
<organism evidence="8 9">
    <name type="scientific">Anisodus acutangulus</name>
    <dbReference type="NCBI Taxonomy" id="402998"/>
    <lineage>
        <taxon>Eukaryota</taxon>
        <taxon>Viridiplantae</taxon>
        <taxon>Streptophyta</taxon>
        <taxon>Embryophyta</taxon>
        <taxon>Tracheophyta</taxon>
        <taxon>Spermatophyta</taxon>
        <taxon>Magnoliopsida</taxon>
        <taxon>eudicotyledons</taxon>
        <taxon>Gunneridae</taxon>
        <taxon>Pentapetalae</taxon>
        <taxon>asterids</taxon>
        <taxon>lamiids</taxon>
        <taxon>Solanales</taxon>
        <taxon>Solanaceae</taxon>
        <taxon>Solanoideae</taxon>
        <taxon>Hyoscyameae</taxon>
        <taxon>Anisodus</taxon>
    </lineage>
</organism>
<dbReference type="CDD" id="cd21608">
    <property type="entry name" value="RRM2_NsCP33_like"/>
    <property type="match status" value="1"/>
</dbReference>
<comment type="caution">
    <text evidence="8">The sequence shown here is derived from an EMBL/GenBank/DDBJ whole genome shotgun (WGS) entry which is preliminary data.</text>
</comment>
<evidence type="ECO:0000256" key="3">
    <source>
        <dbReference type="ARBA" id="ARBA00022884"/>
    </source>
</evidence>
<feature type="region of interest" description="Disordered" evidence="6">
    <location>
        <begin position="868"/>
        <end position="924"/>
    </location>
</feature>
<dbReference type="InterPro" id="IPR004140">
    <property type="entry name" value="Exo70"/>
</dbReference>
<dbReference type="Gene3D" id="3.30.70.330">
    <property type="match status" value="1"/>
</dbReference>
<dbReference type="Pfam" id="PF20669">
    <property type="entry name" value="Exo70_N"/>
    <property type="match status" value="1"/>
</dbReference>
<dbReference type="InterPro" id="IPR035979">
    <property type="entry name" value="RBD_domain_sf"/>
</dbReference>
<dbReference type="InterPro" id="IPR016159">
    <property type="entry name" value="Cullin_repeat-like_dom_sf"/>
</dbReference>
<feature type="region of interest" description="Disordered" evidence="6">
    <location>
        <begin position="827"/>
        <end position="847"/>
    </location>
</feature>
<dbReference type="EMBL" id="JAJAGQ010000013">
    <property type="protein sequence ID" value="KAJ8546226.1"/>
    <property type="molecule type" value="Genomic_DNA"/>
</dbReference>
<keyword evidence="9" id="KW-1185">Reference proteome</keyword>
<evidence type="ECO:0000256" key="1">
    <source>
        <dbReference type="ARBA" id="ARBA00006756"/>
    </source>
</evidence>